<dbReference type="InterPro" id="IPR007632">
    <property type="entry name" value="Anoctamin"/>
</dbReference>
<keyword evidence="3 5" id="KW-1133">Transmembrane helix</keyword>
<feature type="transmembrane region" description="Helical" evidence="5">
    <location>
        <begin position="179"/>
        <end position="206"/>
    </location>
</feature>
<dbReference type="OrthoDB" id="296386at2759"/>
<keyword evidence="4 5" id="KW-0472">Membrane</keyword>
<evidence type="ECO:0000256" key="5">
    <source>
        <dbReference type="SAM" id="Phobius"/>
    </source>
</evidence>
<dbReference type="GO" id="GO:0016020">
    <property type="term" value="C:membrane"/>
    <property type="evidence" value="ECO:0007669"/>
    <property type="project" value="UniProtKB-SubCell"/>
</dbReference>
<dbReference type="Pfam" id="PF20877">
    <property type="entry name" value="Anoctamin_N"/>
    <property type="match status" value="1"/>
</dbReference>
<evidence type="ECO:0000256" key="1">
    <source>
        <dbReference type="ARBA" id="ARBA00004141"/>
    </source>
</evidence>
<dbReference type="PANTHER" id="PTHR12308">
    <property type="entry name" value="ANOCTAMIN"/>
    <property type="match status" value="1"/>
</dbReference>
<dbReference type="RefSeq" id="XP_033390940.1">
    <property type="nucleotide sequence ID" value="XM_033544618.1"/>
</dbReference>
<evidence type="ECO:0000259" key="6">
    <source>
        <dbReference type="Pfam" id="PF04547"/>
    </source>
</evidence>
<dbReference type="EMBL" id="ML995626">
    <property type="protein sequence ID" value="KAF2135221.1"/>
    <property type="molecule type" value="Genomic_DNA"/>
</dbReference>
<evidence type="ECO:0000256" key="2">
    <source>
        <dbReference type="ARBA" id="ARBA00022692"/>
    </source>
</evidence>
<dbReference type="GeneID" id="54302114"/>
<evidence type="ECO:0000256" key="4">
    <source>
        <dbReference type="ARBA" id="ARBA00023136"/>
    </source>
</evidence>
<keyword evidence="2 5" id="KW-0812">Transmembrane</keyword>
<evidence type="ECO:0000259" key="7">
    <source>
        <dbReference type="Pfam" id="PF20877"/>
    </source>
</evidence>
<dbReference type="InterPro" id="IPR049456">
    <property type="entry name" value="Anoctamin_N_fung"/>
</dbReference>
<dbReference type="Pfam" id="PF04547">
    <property type="entry name" value="Anoctamin"/>
    <property type="match status" value="1"/>
</dbReference>
<reference evidence="8" key="1">
    <citation type="journal article" date="2020" name="Stud. Mycol.">
        <title>101 Dothideomycetes genomes: a test case for predicting lifestyles and emergence of pathogens.</title>
        <authorList>
            <person name="Haridas S."/>
            <person name="Albert R."/>
            <person name="Binder M."/>
            <person name="Bloem J."/>
            <person name="Labutti K."/>
            <person name="Salamov A."/>
            <person name="Andreopoulos B."/>
            <person name="Baker S."/>
            <person name="Barry K."/>
            <person name="Bills G."/>
            <person name="Bluhm B."/>
            <person name="Cannon C."/>
            <person name="Castanera R."/>
            <person name="Culley D."/>
            <person name="Daum C."/>
            <person name="Ezra D."/>
            <person name="Gonzalez J."/>
            <person name="Henrissat B."/>
            <person name="Kuo A."/>
            <person name="Liang C."/>
            <person name="Lipzen A."/>
            <person name="Lutzoni F."/>
            <person name="Magnuson J."/>
            <person name="Mondo S."/>
            <person name="Nolan M."/>
            <person name="Ohm R."/>
            <person name="Pangilinan J."/>
            <person name="Park H.-J."/>
            <person name="Ramirez L."/>
            <person name="Alfaro M."/>
            <person name="Sun H."/>
            <person name="Tritt A."/>
            <person name="Yoshinaga Y."/>
            <person name="Zwiers L.-H."/>
            <person name="Turgeon B."/>
            <person name="Goodwin S."/>
            <person name="Spatafora J."/>
            <person name="Crous P."/>
            <person name="Grigoriev I."/>
        </authorList>
    </citation>
    <scope>NUCLEOTIDE SEQUENCE</scope>
    <source>
        <strain evidence="8">CBS 121167</strain>
    </source>
</reference>
<evidence type="ECO:0000313" key="9">
    <source>
        <dbReference type="Proteomes" id="UP000799438"/>
    </source>
</evidence>
<evidence type="ECO:0008006" key="10">
    <source>
        <dbReference type="Google" id="ProtNLM"/>
    </source>
</evidence>
<proteinExistence type="predicted"/>
<protein>
    <recommendedName>
        <fullName evidence="10">Plasma membrane channel protein</fullName>
    </recommendedName>
</protein>
<gene>
    <name evidence="8" type="ORF">K452DRAFT_323173</name>
</gene>
<feature type="domain" description="Anoctamin transmembrane" evidence="6">
    <location>
        <begin position="171"/>
        <end position="627"/>
    </location>
</feature>
<feature type="domain" description="Anoctamin alpha-beta plait" evidence="7">
    <location>
        <begin position="19"/>
        <end position="138"/>
    </location>
</feature>
<feature type="transmembrane region" description="Helical" evidence="5">
    <location>
        <begin position="502"/>
        <end position="525"/>
    </location>
</feature>
<name>A0A6A6AXE0_9PEZI</name>
<dbReference type="InterPro" id="IPR049452">
    <property type="entry name" value="Anoctamin_TM"/>
</dbReference>
<feature type="transmembrane region" description="Helical" evidence="5">
    <location>
        <begin position="369"/>
        <end position="390"/>
    </location>
</feature>
<feature type="transmembrane region" description="Helical" evidence="5">
    <location>
        <begin position="324"/>
        <end position="348"/>
    </location>
</feature>
<dbReference type="AlphaFoldDB" id="A0A6A6AXE0"/>
<dbReference type="GO" id="GO:0005254">
    <property type="term" value="F:chloride channel activity"/>
    <property type="evidence" value="ECO:0007669"/>
    <property type="project" value="TreeGrafter"/>
</dbReference>
<dbReference type="GO" id="GO:0032541">
    <property type="term" value="C:cortical endoplasmic reticulum"/>
    <property type="evidence" value="ECO:0007669"/>
    <property type="project" value="TreeGrafter"/>
</dbReference>
<feature type="transmembrane region" description="Helical" evidence="5">
    <location>
        <begin position="558"/>
        <end position="575"/>
    </location>
</feature>
<feature type="transmembrane region" description="Helical" evidence="5">
    <location>
        <begin position="587"/>
        <end position="605"/>
    </location>
</feature>
<dbReference type="Proteomes" id="UP000799438">
    <property type="component" value="Unassembled WGS sequence"/>
</dbReference>
<feature type="transmembrane region" description="Helical" evidence="5">
    <location>
        <begin position="283"/>
        <end position="304"/>
    </location>
</feature>
<dbReference type="PANTHER" id="PTHR12308:SF77">
    <property type="entry name" value="MEMBRANE STRESS RESPONSE PROTEIN (IST2), PUTATIVE (AFU_ORTHOLOGUE AFUA_4G03330)-RELATED"/>
    <property type="match status" value="1"/>
</dbReference>
<keyword evidence="9" id="KW-1185">Reference proteome</keyword>
<evidence type="ECO:0000256" key="3">
    <source>
        <dbReference type="ARBA" id="ARBA00022989"/>
    </source>
</evidence>
<organism evidence="8 9">
    <name type="scientific">Aplosporella prunicola CBS 121167</name>
    <dbReference type="NCBI Taxonomy" id="1176127"/>
    <lineage>
        <taxon>Eukaryota</taxon>
        <taxon>Fungi</taxon>
        <taxon>Dikarya</taxon>
        <taxon>Ascomycota</taxon>
        <taxon>Pezizomycotina</taxon>
        <taxon>Dothideomycetes</taxon>
        <taxon>Dothideomycetes incertae sedis</taxon>
        <taxon>Botryosphaeriales</taxon>
        <taxon>Aplosporellaceae</taxon>
        <taxon>Aplosporella</taxon>
    </lineage>
</organism>
<accession>A0A6A6AXE0</accession>
<evidence type="ECO:0000313" key="8">
    <source>
        <dbReference type="EMBL" id="KAF2135221.1"/>
    </source>
</evidence>
<comment type="subcellular location">
    <subcellularLocation>
        <location evidence="1">Membrane</location>
        <topology evidence="1">Multi-pass membrane protein</topology>
    </subcellularLocation>
</comment>
<sequence>MHPDLKPHASPTINYRNVYVVHYNFSDIDRDTAVEEFNTLLQDLESVGLHTEVRAGFDESLLVFCKAPREVLGNAVHKSRVKDWLHGITVDHPGGDADTVVDGDFEAEDILSMYHLVTWSKELGGAGVTPKFGKWKNVESAFPLHNQSAEKELLLRFSKRILLEKGDLDDIRAMFGSKVAFYFAFLQTYLIFLLFPAVTGILAWFFAPNYSLSYAVITSMWCIVFLEYWKLQQIDLGIRWNVKGVGALKVNRPTWKYEQKYLDPATGEVKYHFPRWKHVARQAIQIPFILAALVILGALIALVFAVEIVVSEVYDGPMKAYWEYVPTVLLAASLPFVSSFLENIATMLTAYENHRTQDKQESSLTQKIFVLNFITNYLPIFLTAFVYVPFGDVVVPYLQQFQTEFKFNDFHVDPSRLRNEVIALIITGQLSNFCEELIFPYLKQRATSWYREYRASHGKALALSQIVEDLPDEKELLFRARTEAGLEPYNVQDDLLEMVVQFGYLSLFSPVWPLVPIGFLINNWIELRSDFLKICLEHQRPAPIRTDGIGPWTASLEFLTWMGSISTAAVVHLFGNDHLGNLTGKGSWYGLPITIFISEHIYLVLRSLVGFAMQRISSEQVQKRRNEEYARRKRYLGEIELGHKSGSTLRVEEKQRRKSILIDGGETFWTRQIEDGVSSSVGAGLITALQKVKNKKQV</sequence>
<feature type="transmembrane region" description="Helical" evidence="5">
    <location>
        <begin position="212"/>
        <end position="229"/>
    </location>
</feature>